<dbReference type="Proteomes" id="UP001221686">
    <property type="component" value="Unassembled WGS sequence"/>
</dbReference>
<sequence>MTSRAMAADEHEGLLDGEERKVAVDLMRDDEAGVSYPPGTFRKVIGAMFGVALAMGATYVVPAPTVATSPGTEVAAALTSCVAAEAEVGGAAPLQCLHLVRPWTLETEADTGQYRYVPFWNLIGRELLGMGQKAEVADAEVKEAVAVARAEAEKAEVEEFKEVEVRAAPVEEDEKVPPLAVDPEDATPVEMPLERPEALDRFYAALTRTHLGLPGAITRAMHYGDSAIGNDGITGAIRSKLQARFGDAGHGFHLLGQPNASYRHQGVRFDERSPWQHCFIIFDCKKDGYYGVGGTTFESAGGAEIRLSTAQKGPMGRKVARYEVWYAGMPKGGKLRLKLDEQEPVELETAAEQLEDRWHVIETDDGEHTLSVRAAGGGKVRAYGVAMERSGPGVVYDEMSQIGALTRRILNFDADHLQRQIARRDPDLLVLMFGGNDMNTQGTMEKYKAEYAAVIQLFRKADPTLPCLVMAPLDHGERDGSGKIVTRPIVTKLVQAQREVAQAEGCAFFDTYEAMGGAGSMGRWVRSSPALGAGDLSHLTHHGHKVVGALLYRSLMQGYAEYRQRIAGTPVKALTGQ</sequence>
<name>A0ABT5E663_9BACT</name>
<dbReference type="Pfam" id="PF13472">
    <property type="entry name" value="Lipase_GDSL_2"/>
    <property type="match status" value="1"/>
</dbReference>
<protein>
    <submittedName>
        <fullName evidence="2">GDSL-type esterase/lipase family protein</fullName>
    </submittedName>
</protein>
<dbReference type="InterPro" id="IPR013830">
    <property type="entry name" value="SGNH_hydro"/>
</dbReference>
<dbReference type="Gene3D" id="3.40.50.1110">
    <property type="entry name" value="SGNH hydrolase"/>
    <property type="match status" value="1"/>
</dbReference>
<dbReference type="Gene3D" id="2.60.120.1360">
    <property type="match status" value="1"/>
</dbReference>
<comment type="caution">
    <text evidence="2">The sequence shown here is derived from an EMBL/GenBank/DDBJ whole genome shotgun (WGS) entry which is preliminary data.</text>
</comment>
<accession>A0ABT5E663</accession>
<dbReference type="RefSeq" id="WP_272089851.1">
    <property type="nucleotide sequence ID" value="NZ_JAQNDL010000003.1"/>
</dbReference>
<gene>
    <name evidence="2" type="ORF">POL25_30850</name>
</gene>
<dbReference type="InterPro" id="IPR036514">
    <property type="entry name" value="SGNH_hydro_sf"/>
</dbReference>
<dbReference type="SUPFAM" id="SSF52266">
    <property type="entry name" value="SGNH hydrolase"/>
    <property type="match status" value="1"/>
</dbReference>
<reference evidence="2 3" key="1">
    <citation type="submission" date="2022-11" db="EMBL/GenBank/DDBJ databases">
        <title>Minimal conservation of predation-associated metabolite biosynthetic gene clusters underscores biosynthetic potential of Myxococcota including descriptions for ten novel species: Archangium lansinium sp. nov., Myxococcus landrumus sp. nov., Nannocystis bai.</title>
        <authorList>
            <person name="Ahearne A."/>
            <person name="Stevens C."/>
            <person name="Dowd S."/>
        </authorList>
    </citation>
    <scope>NUCLEOTIDE SEQUENCE [LARGE SCALE GENOMIC DNA]</scope>
    <source>
        <strain evidence="2 3">BB15-2</strain>
    </source>
</reference>
<feature type="domain" description="SGNH hydrolase-type esterase" evidence="1">
    <location>
        <begin position="403"/>
        <end position="545"/>
    </location>
</feature>
<evidence type="ECO:0000259" key="1">
    <source>
        <dbReference type="Pfam" id="PF13472"/>
    </source>
</evidence>
<dbReference type="EMBL" id="JAQNDL010000003">
    <property type="protein sequence ID" value="MDC0721347.1"/>
    <property type="molecule type" value="Genomic_DNA"/>
</dbReference>
<evidence type="ECO:0000313" key="3">
    <source>
        <dbReference type="Proteomes" id="UP001221686"/>
    </source>
</evidence>
<proteinExistence type="predicted"/>
<keyword evidence="3" id="KW-1185">Reference proteome</keyword>
<evidence type="ECO:0000313" key="2">
    <source>
        <dbReference type="EMBL" id="MDC0721347.1"/>
    </source>
</evidence>
<organism evidence="2 3">
    <name type="scientific">Nannocystis bainbridge</name>
    <dbReference type="NCBI Taxonomy" id="2995303"/>
    <lineage>
        <taxon>Bacteria</taxon>
        <taxon>Pseudomonadati</taxon>
        <taxon>Myxococcota</taxon>
        <taxon>Polyangia</taxon>
        <taxon>Nannocystales</taxon>
        <taxon>Nannocystaceae</taxon>
        <taxon>Nannocystis</taxon>
    </lineage>
</organism>